<evidence type="ECO:0000313" key="2">
    <source>
        <dbReference type="EMBL" id="KDR83270.1"/>
    </source>
</evidence>
<dbReference type="EMBL" id="KL142369">
    <property type="protein sequence ID" value="KDR83270.1"/>
    <property type="molecule type" value="Genomic_DNA"/>
</dbReference>
<reference evidence="3" key="1">
    <citation type="journal article" date="2014" name="Proc. Natl. Acad. Sci. U.S.A.">
        <title>Extensive sampling of basidiomycete genomes demonstrates inadequacy of the white-rot/brown-rot paradigm for wood decay fungi.</title>
        <authorList>
            <person name="Riley R."/>
            <person name="Salamov A.A."/>
            <person name="Brown D.W."/>
            <person name="Nagy L.G."/>
            <person name="Floudas D."/>
            <person name="Held B.W."/>
            <person name="Levasseur A."/>
            <person name="Lombard V."/>
            <person name="Morin E."/>
            <person name="Otillar R."/>
            <person name="Lindquist E.A."/>
            <person name="Sun H."/>
            <person name="LaButti K.M."/>
            <person name="Schmutz J."/>
            <person name="Jabbour D."/>
            <person name="Luo H."/>
            <person name="Baker S.E."/>
            <person name="Pisabarro A.G."/>
            <person name="Walton J.D."/>
            <person name="Blanchette R.A."/>
            <person name="Henrissat B."/>
            <person name="Martin F."/>
            <person name="Cullen D."/>
            <person name="Hibbett D.S."/>
            <person name="Grigoriev I.V."/>
        </authorList>
    </citation>
    <scope>NUCLEOTIDE SEQUENCE [LARGE SCALE GENOMIC DNA]</scope>
    <source>
        <strain evidence="3">CBS 339.88</strain>
    </source>
</reference>
<evidence type="ECO:0000256" key="1">
    <source>
        <dbReference type="SAM" id="MobiDB-lite"/>
    </source>
</evidence>
<keyword evidence="3" id="KW-1185">Reference proteome</keyword>
<name>A0A067TJ55_GALM3</name>
<gene>
    <name evidence="2" type="ORF">GALMADRAFT_206866</name>
</gene>
<evidence type="ECO:0000313" key="3">
    <source>
        <dbReference type="Proteomes" id="UP000027222"/>
    </source>
</evidence>
<organism evidence="2 3">
    <name type="scientific">Galerina marginata (strain CBS 339.88)</name>
    <dbReference type="NCBI Taxonomy" id="685588"/>
    <lineage>
        <taxon>Eukaryota</taxon>
        <taxon>Fungi</taxon>
        <taxon>Dikarya</taxon>
        <taxon>Basidiomycota</taxon>
        <taxon>Agaricomycotina</taxon>
        <taxon>Agaricomycetes</taxon>
        <taxon>Agaricomycetidae</taxon>
        <taxon>Agaricales</taxon>
        <taxon>Agaricineae</taxon>
        <taxon>Strophariaceae</taxon>
        <taxon>Galerina</taxon>
    </lineage>
</organism>
<dbReference type="AlphaFoldDB" id="A0A067TJ55"/>
<protein>
    <submittedName>
        <fullName evidence="2">Uncharacterized protein</fullName>
    </submittedName>
</protein>
<dbReference type="Proteomes" id="UP000027222">
    <property type="component" value="Unassembled WGS sequence"/>
</dbReference>
<feature type="region of interest" description="Disordered" evidence="1">
    <location>
        <begin position="1"/>
        <end position="28"/>
    </location>
</feature>
<proteinExistence type="predicted"/>
<dbReference type="HOGENOM" id="CLU_1038461_0_0_1"/>
<sequence length="268" mass="29515">MSSNPEKSKFYSRIVGGGPESRTRPPPHPAFNTFALTYNPSEYDGMCINPSVIPKQTLNLPPSHFPGHLPGSSVNADRLHRQPSHGPFEGVNARQHQQAAYPQAPAVPYVLPNPPQQIQASAYQQGPVAPNGITPPQLLPPTQGQIDAIFASYQATLTPTNHLSQIKCKWVGCTEWVSPENYQLMIHLRDAHGLVDIFKSGNLVECNWAPCHGRGGYSTGPKGLTQHIRVTHLDSLHTRMFKCPYCAVNVRLVDRESHFAMNHPGVMP</sequence>
<accession>A0A067TJ55</accession>